<feature type="binding site" evidence="9">
    <location>
        <position position="77"/>
    </location>
    <ligand>
        <name>Zn(2+)</name>
        <dbReference type="ChEBI" id="CHEBI:29105"/>
        <label>1</label>
    </ligand>
</feature>
<keyword evidence="12" id="KW-1185">Reference proteome</keyword>
<keyword evidence="6" id="KW-0482">Metalloprotease</keyword>
<comment type="cofactor">
    <cofactor evidence="9">
        <name>Zn(2+)</name>
        <dbReference type="ChEBI" id="CHEBI:29105"/>
    </cofactor>
    <text evidence="9">Binds 2 Zn(2+) ions per subunit.</text>
</comment>
<keyword evidence="11" id="KW-0031">Aminopeptidase</keyword>
<keyword evidence="2" id="KW-0645">Protease</keyword>
<evidence type="ECO:0000256" key="6">
    <source>
        <dbReference type="ARBA" id="ARBA00023049"/>
    </source>
</evidence>
<dbReference type="Proteomes" id="UP000473699">
    <property type="component" value="Unassembled WGS sequence"/>
</dbReference>
<evidence type="ECO:0000256" key="1">
    <source>
        <dbReference type="ARBA" id="ARBA00009692"/>
    </source>
</evidence>
<comment type="similarity">
    <text evidence="1">Belongs to the peptidase M20B family.</text>
</comment>
<dbReference type="PANTHER" id="PTHR42994">
    <property type="entry name" value="PEPTIDASE T"/>
    <property type="match status" value="1"/>
</dbReference>
<dbReference type="GO" id="GO:0008270">
    <property type="term" value="F:zinc ion binding"/>
    <property type="evidence" value="ECO:0007669"/>
    <property type="project" value="InterPro"/>
</dbReference>
<gene>
    <name evidence="11" type="primary">pepT</name>
    <name evidence="11" type="ORF">FYJ74_02400</name>
</gene>
<feature type="binding site" evidence="9">
    <location>
        <position position="379"/>
    </location>
    <ligand>
        <name>Zn(2+)</name>
        <dbReference type="ChEBI" id="CHEBI:29105"/>
        <label>2</label>
    </ligand>
</feature>
<dbReference type="PANTHER" id="PTHR42994:SF1">
    <property type="entry name" value="PEPTIDASE T"/>
    <property type="match status" value="1"/>
</dbReference>
<comment type="caution">
    <text evidence="11">The sequence shown here is derived from an EMBL/GenBank/DDBJ whole genome shotgun (WGS) entry which is preliminary data.</text>
</comment>
<dbReference type="EMBL" id="VUNH01000002">
    <property type="protein sequence ID" value="MST54903.1"/>
    <property type="molecule type" value="Genomic_DNA"/>
</dbReference>
<dbReference type="CDD" id="cd03892">
    <property type="entry name" value="M20_peptT"/>
    <property type="match status" value="1"/>
</dbReference>
<feature type="binding site" evidence="9">
    <location>
        <position position="140"/>
    </location>
    <ligand>
        <name>Zn(2+)</name>
        <dbReference type="ChEBI" id="CHEBI:29105"/>
        <label>2</label>
    </ligand>
</feature>
<feature type="active site" description="Proton acceptor" evidence="8">
    <location>
        <position position="174"/>
    </location>
</feature>
<dbReference type="NCBIfam" id="NF003976">
    <property type="entry name" value="PRK05469.1"/>
    <property type="match status" value="1"/>
</dbReference>
<dbReference type="InterPro" id="IPR010161">
    <property type="entry name" value="Peptidase_M20B"/>
</dbReference>
<evidence type="ECO:0000313" key="11">
    <source>
        <dbReference type="EMBL" id="MST54903.1"/>
    </source>
</evidence>
<feature type="active site" evidence="8">
    <location>
        <position position="79"/>
    </location>
</feature>
<dbReference type="AlphaFoldDB" id="A0A6L5Y9M7"/>
<evidence type="ECO:0000259" key="10">
    <source>
        <dbReference type="Pfam" id="PF07687"/>
    </source>
</evidence>
<keyword evidence="4 11" id="KW-0378">Hydrolase</keyword>
<evidence type="ECO:0000313" key="12">
    <source>
        <dbReference type="Proteomes" id="UP000473699"/>
    </source>
</evidence>
<evidence type="ECO:0000256" key="5">
    <source>
        <dbReference type="ARBA" id="ARBA00022833"/>
    </source>
</evidence>
<dbReference type="InterPro" id="IPR011650">
    <property type="entry name" value="Peptidase_M20_dimer"/>
</dbReference>
<evidence type="ECO:0000256" key="2">
    <source>
        <dbReference type="ARBA" id="ARBA00022670"/>
    </source>
</evidence>
<dbReference type="InterPro" id="IPR036264">
    <property type="entry name" value="Bact_exopeptidase_dim_dom"/>
</dbReference>
<feature type="domain" description="Peptidase M20 dimerisation" evidence="10">
    <location>
        <begin position="206"/>
        <end position="304"/>
    </location>
</feature>
<dbReference type="NCBIfam" id="NF009920">
    <property type="entry name" value="PRK13381.1"/>
    <property type="match status" value="1"/>
</dbReference>
<keyword evidence="3 9" id="KW-0479">Metal-binding</keyword>
<organism evidence="11 12">
    <name type="scientific">Pyramidobacter porci</name>
    <dbReference type="NCBI Taxonomy" id="2605789"/>
    <lineage>
        <taxon>Bacteria</taxon>
        <taxon>Thermotogati</taxon>
        <taxon>Synergistota</taxon>
        <taxon>Synergistia</taxon>
        <taxon>Synergistales</taxon>
        <taxon>Dethiosulfovibrionaceae</taxon>
        <taxon>Pyramidobacter</taxon>
    </lineage>
</organism>
<dbReference type="PROSITE" id="PS00759">
    <property type="entry name" value="ARGE_DAPE_CPG2_2"/>
    <property type="match status" value="1"/>
</dbReference>
<dbReference type="Pfam" id="PF07687">
    <property type="entry name" value="M20_dimer"/>
    <property type="match status" value="1"/>
</dbReference>
<dbReference type="InterPro" id="IPR001261">
    <property type="entry name" value="ArgE/DapE_CS"/>
</dbReference>
<feature type="binding site" evidence="9">
    <location>
        <position position="175"/>
    </location>
    <ligand>
        <name>Zn(2+)</name>
        <dbReference type="ChEBI" id="CHEBI:29105"/>
        <label>2</label>
    </ligand>
</feature>
<protein>
    <recommendedName>
        <fullName evidence="7">Peptidase T</fullName>
        <ecNumber evidence="7">3.4.11.4</ecNumber>
    </recommendedName>
</protein>
<sequence>MSSLVDRFIRYVKINTQSAEGQNCVPSTPCQHDLAKVLGEELRGLGLSDVTVTENAYVCATLPANCEGAPAIGFCAHIDTALEVTGKNVKPRLVENYDGGDVVLNAAENVVLSPKVFPELNDHKGETLIVTDGTTLLGADDKAGVAEIMTAVEYMTRHPEFKHGKIVVCFCPDEEIGHGAKLWDLDRYGADFAYTVDGGGTGTFSYETFNAAQAHVKIKGVAVHPGTAKNKMINAAMVAVEFAASLPPAETPPHTELYEGYYHMTGITGGVEEAEMTYIIRDHDTATFEARKEHFRLLVRQLNERWGRELAELEMHDQYYNMAVPLQKRMDIVNTALKAYEMAGVTPKIIAARGGTDGSQLSFRGLLTPNLFIGGYNCHGKYEYAVVGSMEKCVKVILNIVQLYAEGKQVK</sequence>
<dbReference type="SUPFAM" id="SSF55031">
    <property type="entry name" value="Bacterial exopeptidase dimerisation domain"/>
    <property type="match status" value="1"/>
</dbReference>
<evidence type="ECO:0000256" key="8">
    <source>
        <dbReference type="PIRSR" id="PIRSR037215-1"/>
    </source>
</evidence>
<dbReference type="GO" id="GO:0005829">
    <property type="term" value="C:cytosol"/>
    <property type="evidence" value="ECO:0007669"/>
    <property type="project" value="TreeGrafter"/>
</dbReference>
<dbReference type="PIRSF" id="PIRSF037215">
    <property type="entry name" value="Peptidase_M20B"/>
    <property type="match status" value="1"/>
</dbReference>
<proteinExistence type="inferred from homology"/>
<feature type="binding site" evidence="9">
    <location>
        <position position="197"/>
    </location>
    <ligand>
        <name>Zn(2+)</name>
        <dbReference type="ChEBI" id="CHEBI:29105"/>
        <label>1</label>
    </ligand>
</feature>
<dbReference type="SUPFAM" id="SSF53187">
    <property type="entry name" value="Zn-dependent exopeptidases"/>
    <property type="match status" value="1"/>
</dbReference>
<name>A0A6L5Y9M7_9BACT</name>
<dbReference type="RefSeq" id="WP_154528015.1">
    <property type="nucleotide sequence ID" value="NZ_VUNH01000002.1"/>
</dbReference>
<evidence type="ECO:0000256" key="4">
    <source>
        <dbReference type="ARBA" id="ARBA00022801"/>
    </source>
</evidence>
<dbReference type="Gene3D" id="3.30.70.360">
    <property type="match status" value="1"/>
</dbReference>
<dbReference type="EC" id="3.4.11.4" evidence="7"/>
<dbReference type="GO" id="GO:0006508">
    <property type="term" value="P:proteolysis"/>
    <property type="evidence" value="ECO:0007669"/>
    <property type="project" value="UniProtKB-UniRule"/>
</dbReference>
<dbReference type="NCBIfam" id="TIGR01882">
    <property type="entry name" value="peptidase-T"/>
    <property type="match status" value="1"/>
</dbReference>
<feature type="binding site" evidence="9">
    <location>
        <position position="140"/>
    </location>
    <ligand>
        <name>Zn(2+)</name>
        <dbReference type="ChEBI" id="CHEBI:29105"/>
        <label>1</label>
    </ligand>
</feature>
<evidence type="ECO:0000256" key="7">
    <source>
        <dbReference type="NCBIfam" id="TIGR01882"/>
    </source>
</evidence>
<dbReference type="InterPro" id="IPR002933">
    <property type="entry name" value="Peptidase_M20"/>
</dbReference>
<evidence type="ECO:0000256" key="3">
    <source>
        <dbReference type="ARBA" id="ARBA00022723"/>
    </source>
</evidence>
<accession>A0A6L5Y9M7</accession>
<dbReference type="GO" id="GO:0008237">
    <property type="term" value="F:metallopeptidase activity"/>
    <property type="evidence" value="ECO:0007669"/>
    <property type="project" value="UniProtKB-KW"/>
</dbReference>
<dbReference type="Gene3D" id="3.40.630.10">
    <property type="entry name" value="Zn peptidases"/>
    <property type="match status" value="1"/>
</dbReference>
<keyword evidence="5 9" id="KW-0862">Zinc</keyword>
<evidence type="ECO:0000256" key="9">
    <source>
        <dbReference type="PIRSR" id="PIRSR037215-2"/>
    </source>
</evidence>
<dbReference type="GO" id="GO:0045148">
    <property type="term" value="F:tripeptide aminopeptidase activity"/>
    <property type="evidence" value="ECO:0007669"/>
    <property type="project" value="UniProtKB-UniRule"/>
</dbReference>
<dbReference type="PROSITE" id="PS00758">
    <property type="entry name" value="ARGE_DAPE_CPG2_1"/>
    <property type="match status" value="1"/>
</dbReference>
<dbReference type="GO" id="GO:0006518">
    <property type="term" value="P:peptide metabolic process"/>
    <property type="evidence" value="ECO:0007669"/>
    <property type="project" value="InterPro"/>
</dbReference>
<reference evidence="11 12" key="1">
    <citation type="submission" date="2019-08" db="EMBL/GenBank/DDBJ databases">
        <title>In-depth cultivation of the pig gut microbiome towards novel bacterial diversity and tailored functional studies.</title>
        <authorList>
            <person name="Wylensek D."/>
            <person name="Hitch T.C.A."/>
            <person name="Clavel T."/>
        </authorList>
    </citation>
    <scope>NUCLEOTIDE SEQUENCE [LARGE SCALE GENOMIC DNA]</scope>
    <source>
        <strain evidence="11 12">SM-530-WT-4B</strain>
    </source>
</reference>
<dbReference type="Pfam" id="PF01546">
    <property type="entry name" value="Peptidase_M20"/>
    <property type="match status" value="1"/>
</dbReference>